<accession>A0ABD1W6N6</accession>
<protein>
    <submittedName>
        <fullName evidence="1">Uncharacterized protein</fullName>
    </submittedName>
</protein>
<dbReference type="EMBL" id="JBFOLJ010000004">
    <property type="protein sequence ID" value="KAL2545323.1"/>
    <property type="molecule type" value="Genomic_DNA"/>
</dbReference>
<dbReference type="PANTHER" id="PTHR35307">
    <property type="entry name" value="PROTEIN, PUTATIVE-RELATED"/>
    <property type="match status" value="1"/>
</dbReference>
<comment type="caution">
    <text evidence="1">The sequence shown here is derived from an EMBL/GenBank/DDBJ whole genome shotgun (WGS) entry which is preliminary data.</text>
</comment>
<evidence type="ECO:0000313" key="2">
    <source>
        <dbReference type="Proteomes" id="UP001604277"/>
    </source>
</evidence>
<dbReference type="Proteomes" id="UP001604277">
    <property type="component" value="Unassembled WGS sequence"/>
</dbReference>
<gene>
    <name evidence="1" type="ORF">Fot_14556</name>
</gene>
<dbReference type="AlphaFoldDB" id="A0ABD1W6N6"/>
<sequence length="167" mass="18894">MNGNMVKSGHINLPENAITANSMYKISNTLLLVYEESYHSASDTQVFEKLSVIIADIFAACLTNLPHVILMKCYTSTIEEREKCIKESTHLLGKTQDIMKDLWKREIPNLSHEQSIYIDERCALLKRTNHGTLDSTSSSENIITASIEVHLDIQEIRASATYGMHKH</sequence>
<dbReference type="PANTHER" id="PTHR35307:SF3">
    <property type="entry name" value="DUF4220 DOMAIN-CONTAINING PROTEIN"/>
    <property type="match status" value="1"/>
</dbReference>
<evidence type="ECO:0000313" key="1">
    <source>
        <dbReference type="EMBL" id="KAL2545323.1"/>
    </source>
</evidence>
<keyword evidence="2" id="KW-1185">Reference proteome</keyword>
<organism evidence="1 2">
    <name type="scientific">Forsythia ovata</name>
    <dbReference type="NCBI Taxonomy" id="205694"/>
    <lineage>
        <taxon>Eukaryota</taxon>
        <taxon>Viridiplantae</taxon>
        <taxon>Streptophyta</taxon>
        <taxon>Embryophyta</taxon>
        <taxon>Tracheophyta</taxon>
        <taxon>Spermatophyta</taxon>
        <taxon>Magnoliopsida</taxon>
        <taxon>eudicotyledons</taxon>
        <taxon>Gunneridae</taxon>
        <taxon>Pentapetalae</taxon>
        <taxon>asterids</taxon>
        <taxon>lamiids</taxon>
        <taxon>Lamiales</taxon>
        <taxon>Oleaceae</taxon>
        <taxon>Forsythieae</taxon>
        <taxon>Forsythia</taxon>
    </lineage>
</organism>
<reference evidence="2" key="1">
    <citation type="submission" date="2024-07" db="EMBL/GenBank/DDBJ databases">
        <title>Two chromosome-level genome assemblies of Korean endemic species Abeliophyllum distichum and Forsythia ovata (Oleaceae).</title>
        <authorList>
            <person name="Jang H."/>
        </authorList>
    </citation>
    <scope>NUCLEOTIDE SEQUENCE [LARGE SCALE GENOMIC DNA]</scope>
</reference>
<name>A0ABD1W6N6_9LAMI</name>
<proteinExistence type="predicted"/>